<keyword evidence="2" id="KW-1185">Reference proteome</keyword>
<reference evidence="1 2" key="1">
    <citation type="submission" date="2017-08" db="EMBL/GenBank/DDBJ databases">
        <title>Genome sequence of Streptomyces albireticuli NRRL B-1670.</title>
        <authorList>
            <person name="Graham D.E."/>
            <person name="Mahan K.M."/>
            <person name="Klingeman D.M."/>
            <person name="Hettich R.L."/>
            <person name="Parry R.J."/>
            <person name="Spain J.C."/>
        </authorList>
    </citation>
    <scope>NUCLEOTIDE SEQUENCE [LARGE SCALE GENOMIC DNA]</scope>
    <source>
        <strain evidence="1 2">NRRL B-1670</strain>
    </source>
</reference>
<gene>
    <name evidence="1" type="ORF">CK936_06060</name>
</gene>
<organism evidence="1 2">
    <name type="scientific">Streptomyces albireticuli</name>
    <dbReference type="NCBI Taxonomy" id="1940"/>
    <lineage>
        <taxon>Bacteria</taxon>
        <taxon>Bacillati</taxon>
        <taxon>Actinomycetota</taxon>
        <taxon>Actinomycetes</taxon>
        <taxon>Kitasatosporales</taxon>
        <taxon>Streptomycetaceae</taxon>
        <taxon>Streptomyces</taxon>
    </lineage>
</organism>
<protein>
    <recommendedName>
        <fullName evidence="3">SRPBCC family protein</fullName>
    </recommendedName>
</protein>
<sequence length="159" mass="17948">MRTITATVPVNEPVDEPGRTEQVRLDRDEVWAGLLDKAQNAVPYVPGMQECTVVERGPEGLVREVVIHGERVREEVTFHPKRRVTFSRDDERATWLIHNDIGEDETGLTLTFSATMDLAEGEEGDHQAERVREGYLEALRTTLARTRENVAAGRALITR</sequence>
<dbReference type="Pfam" id="PF08982">
    <property type="entry name" value="AtaL"/>
    <property type="match status" value="1"/>
</dbReference>
<evidence type="ECO:0000313" key="2">
    <source>
        <dbReference type="Proteomes" id="UP000218944"/>
    </source>
</evidence>
<dbReference type="InterPro" id="IPR015075">
    <property type="entry name" value="AtaL"/>
</dbReference>
<proteinExistence type="predicted"/>
<evidence type="ECO:0000313" key="1">
    <source>
        <dbReference type="EMBL" id="PAU49762.1"/>
    </source>
</evidence>
<dbReference type="RefSeq" id="WP_095579428.1">
    <property type="nucleotide sequence ID" value="NZ_JAJQQQ010000002.1"/>
</dbReference>
<accession>A0A2A2DEQ8</accession>
<comment type="caution">
    <text evidence="1">The sequence shown here is derived from an EMBL/GenBank/DDBJ whole genome shotgun (WGS) entry which is preliminary data.</text>
</comment>
<dbReference type="AlphaFoldDB" id="A0A2A2DEQ8"/>
<name>A0A2A2DEQ8_9ACTN</name>
<dbReference type="EMBL" id="NSJV01000110">
    <property type="protein sequence ID" value="PAU49762.1"/>
    <property type="molecule type" value="Genomic_DNA"/>
</dbReference>
<dbReference type="Proteomes" id="UP000218944">
    <property type="component" value="Unassembled WGS sequence"/>
</dbReference>
<dbReference type="InterPro" id="IPR023393">
    <property type="entry name" value="START-like_dom_sf"/>
</dbReference>
<evidence type="ECO:0008006" key="3">
    <source>
        <dbReference type="Google" id="ProtNLM"/>
    </source>
</evidence>
<dbReference type="Gene3D" id="3.30.530.20">
    <property type="match status" value="1"/>
</dbReference>
<dbReference type="SUPFAM" id="SSF55961">
    <property type="entry name" value="Bet v1-like"/>
    <property type="match status" value="1"/>
</dbReference>